<gene>
    <name evidence="1" type="ORF">CIT25_11705</name>
</gene>
<sequence length="436" mass="48456">MNVAQFVSYAPRHEQPKQAFARVAGESPNIKFKSVRHAVETLLNTSVDRSVNVRSYEPENPQSREFLYGLRDIEQVVSAVKRLTAEGLHTIVNETINIHDGGVSGVVMGDIIEFAPDDTPRCVEKPGTASVPRGWGGELLTTVYGVPITFDVPFNARLEFSIHPRPQGWRQTNMLAWEYAEEEYVPSNAKTEWPNRFSRFLGDKVYGLLVAHHAGLPIPATTVINRRVAPFSFGRKTKSGETWIRTAPVEQVPGKFSTHKGWLDPFNLVQSEDPANNQIVSLLSQQGVRQMYSGALIVGREGEVIIEGKQGDGQTLMLGLSAPEELPTEIQNDIRELYDRAAAAVGQPVRFEWVHDGEQAWIVQMHSGATQTNYSYITAQPAKYWQEFDVKAGLEELRRLVATLPSETGIALSGRVGLTSHFADVLRRAKVPARMG</sequence>
<dbReference type="Proteomes" id="UP000216215">
    <property type="component" value="Unassembled WGS sequence"/>
</dbReference>
<proteinExistence type="predicted"/>
<dbReference type="AlphaFoldDB" id="A0AB36RCF9"/>
<evidence type="ECO:0000313" key="1">
    <source>
        <dbReference type="EMBL" id="PAQ02487.1"/>
    </source>
</evidence>
<reference evidence="2" key="1">
    <citation type="submission" date="2017-08" db="EMBL/GenBank/DDBJ databases">
        <title>Mesorhizobium wenxinae sp. nov., a novel rhizobial species isolated from root nodules of chickpea (Cicer arietinum L.).</title>
        <authorList>
            <person name="Zhang J."/>
        </authorList>
    </citation>
    <scope>NUCLEOTIDE SEQUENCE [LARGE SCALE GENOMIC DNA]</scope>
    <source>
        <strain evidence="2">USDA 3392</strain>
    </source>
</reference>
<name>A0AB36RCF9_9HYPH</name>
<evidence type="ECO:0000313" key="2">
    <source>
        <dbReference type="Proteomes" id="UP000216215"/>
    </source>
</evidence>
<organism evidence="1 2">
    <name type="scientific">Mesorhizobium mediterraneum</name>
    <dbReference type="NCBI Taxonomy" id="43617"/>
    <lineage>
        <taxon>Bacteria</taxon>
        <taxon>Pseudomonadati</taxon>
        <taxon>Pseudomonadota</taxon>
        <taxon>Alphaproteobacteria</taxon>
        <taxon>Hyphomicrobiales</taxon>
        <taxon>Phyllobacteriaceae</taxon>
        <taxon>Mesorhizobium</taxon>
    </lineage>
</organism>
<accession>A0AB36RCF9</accession>
<dbReference type="EMBL" id="NPKI01000015">
    <property type="protein sequence ID" value="PAQ02487.1"/>
    <property type="molecule type" value="Genomic_DNA"/>
</dbReference>
<protein>
    <submittedName>
        <fullName evidence="1">Uncharacterized protein</fullName>
    </submittedName>
</protein>
<keyword evidence="2" id="KW-1185">Reference proteome</keyword>
<comment type="caution">
    <text evidence="1">The sequence shown here is derived from an EMBL/GenBank/DDBJ whole genome shotgun (WGS) entry which is preliminary data.</text>
</comment>